<evidence type="ECO:0000256" key="4">
    <source>
        <dbReference type="ARBA" id="ARBA00022989"/>
    </source>
</evidence>
<feature type="transmembrane region" description="Helical" evidence="6">
    <location>
        <begin position="100"/>
        <end position="118"/>
    </location>
</feature>
<dbReference type="Proteomes" id="UP000541535">
    <property type="component" value="Unassembled WGS sequence"/>
</dbReference>
<comment type="subcellular location">
    <subcellularLocation>
        <location evidence="1">Membrane</location>
        <topology evidence="1">Multi-pass membrane protein</topology>
    </subcellularLocation>
</comment>
<dbReference type="GO" id="GO:0022857">
    <property type="term" value="F:transmembrane transporter activity"/>
    <property type="evidence" value="ECO:0007669"/>
    <property type="project" value="InterPro"/>
</dbReference>
<keyword evidence="8" id="KW-1185">Reference proteome</keyword>
<keyword evidence="3 6" id="KW-0812">Transmembrane</keyword>
<feature type="transmembrane region" description="Helical" evidence="6">
    <location>
        <begin position="274"/>
        <end position="295"/>
    </location>
</feature>
<feature type="transmembrane region" description="Helical" evidence="6">
    <location>
        <begin position="76"/>
        <end position="94"/>
    </location>
</feature>
<evidence type="ECO:0000256" key="5">
    <source>
        <dbReference type="ARBA" id="ARBA00023136"/>
    </source>
</evidence>
<dbReference type="Pfam" id="PF07690">
    <property type="entry name" value="MFS_1"/>
    <property type="match status" value="1"/>
</dbReference>
<keyword evidence="2" id="KW-0813">Transport</keyword>
<sequence>MDNRTSTGRSPLTWIPTLYFAQGLPYFAVALIAGMMLKSMGVPNDDIAHWTAYIGAAWVFKPLWSPFLELASSKKLIVVSFQLIGGVCLGLVALALHLPAWMVLCIVCLGLVAIASATHDIACDGCYIASLTEKQQAQYAGWTGTFFNAGRFISLGGLVILAGYLEKTQGVVPAWTVIFLILSATMITLGLYHSWALPLAPNPVTDNHTVAGVARTLKDVIIEYFRKPGIWVSILFIILFRAGEAQVQTIGPLFLREARNLGGLGLSTAEVGAVYGTTGTIAFIVGSVAGGYFTSWLSLKRAILFLILAMNLPNLVFYFLSTTLPTDLTTIGIALGLEMFGYGFGFVGLILYMMQVVAPGKYQTAHYAFSTGIMQLGFVLFKWISGDIQMALGYQTFFLWVLLSAVPVTILSQLIPMNSKEKSPEAAPQQQAAAAS</sequence>
<comment type="caution">
    <text evidence="7">The sequence shown here is derived from an EMBL/GenBank/DDBJ whole genome shotgun (WGS) entry which is preliminary data.</text>
</comment>
<dbReference type="PANTHER" id="PTHR12778:SF10">
    <property type="entry name" value="MAJOR FACILITATOR SUPERFAMILY DOMAIN-CONTAINING PROTEIN 3"/>
    <property type="match status" value="1"/>
</dbReference>
<dbReference type="Gene3D" id="1.20.1250.20">
    <property type="entry name" value="MFS general substrate transporter like domains"/>
    <property type="match status" value="1"/>
</dbReference>
<feature type="transmembrane region" description="Helical" evidence="6">
    <location>
        <begin position="365"/>
        <end position="385"/>
    </location>
</feature>
<dbReference type="AlphaFoldDB" id="A0A7W5BB02"/>
<feature type="transmembrane region" description="Helical" evidence="6">
    <location>
        <begin position="171"/>
        <end position="192"/>
    </location>
</feature>
<feature type="transmembrane region" description="Helical" evidence="6">
    <location>
        <begin position="397"/>
        <end position="415"/>
    </location>
</feature>
<feature type="transmembrane region" description="Helical" evidence="6">
    <location>
        <begin position="12"/>
        <end position="35"/>
    </location>
</feature>
<evidence type="ECO:0000256" key="6">
    <source>
        <dbReference type="SAM" id="Phobius"/>
    </source>
</evidence>
<evidence type="ECO:0000313" key="8">
    <source>
        <dbReference type="Proteomes" id="UP000541535"/>
    </source>
</evidence>
<dbReference type="InterPro" id="IPR036259">
    <property type="entry name" value="MFS_trans_sf"/>
</dbReference>
<dbReference type="EMBL" id="JACHXD010000006">
    <property type="protein sequence ID" value="MBB3119455.1"/>
    <property type="molecule type" value="Genomic_DNA"/>
</dbReference>
<evidence type="ECO:0000313" key="7">
    <source>
        <dbReference type="EMBL" id="MBB3119455.1"/>
    </source>
</evidence>
<dbReference type="InterPro" id="IPR004752">
    <property type="entry name" value="AmpG_permease/AT-1"/>
</dbReference>
<feature type="transmembrane region" description="Helical" evidence="6">
    <location>
        <begin position="302"/>
        <end position="320"/>
    </location>
</feature>
<feature type="transmembrane region" description="Helical" evidence="6">
    <location>
        <begin position="332"/>
        <end position="353"/>
    </location>
</feature>
<keyword evidence="4 6" id="KW-1133">Transmembrane helix</keyword>
<accession>A0A7W5BB02</accession>
<feature type="transmembrane region" description="Helical" evidence="6">
    <location>
        <begin position="139"/>
        <end position="165"/>
    </location>
</feature>
<dbReference type="SUPFAM" id="SSF103473">
    <property type="entry name" value="MFS general substrate transporter"/>
    <property type="match status" value="1"/>
</dbReference>
<evidence type="ECO:0000256" key="1">
    <source>
        <dbReference type="ARBA" id="ARBA00004141"/>
    </source>
</evidence>
<dbReference type="GO" id="GO:0016020">
    <property type="term" value="C:membrane"/>
    <property type="evidence" value="ECO:0007669"/>
    <property type="project" value="UniProtKB-SubCell"/>
</dbReference>
<dbReference type="InterPro" id="IPR011701">
    <property type="entry name" value="MFS"/>
</dbReference>
<protein>
    <submittedName>
        <fullName evidence="7">PAT family beta-lactamase induction signal transducer AmpG</fullName>
    </submittedName>
</protein>
<dbReference type="PANTHER" id="PTHR12778">
    <property type="entry name" value="SOLUTE CARRIER FAMILY 33 ACETYL-COA TRANSPORTER -RELATED"/>
    <property type="match status" value="1"/>
</dbReference>
<proteinExistence type="predicted"/>
<dbReference type="RefSeq" id="WP_183441290.1">
    <property type="nucleotide sequence ID" value="NZ_JACHXD010000006.1"/>
</dbReference>
<reference evidence="7 8" key="1">
    <citation type="submission" date="2020-08" db="EMBL/GenBank/DDBJ databases">
        <title>Genomic Encyclopedia of Type Strains, Phase III (KMG-III): the genomes of soil and plant-associated and newly described type strains.</title>
        <authorList>
            <person name="Whitman W."/>
        </authorList>
    </citation>
    <scope>NUCLEOTIDE SEQUENCE [LARGE SCALE GENOMIC DNA]</scope>
    <source>
        <strain evidence="7 8">CECT 8897</strain>
    </source>
</reference>
<organism evidence="7 8">
    <name type="scientific">Pseudoduganella violacea</name>
    <dbReference type="NCBI Taxonomy" id="1715466"/>
    <lineage>
        <taxon>Bacteria</taxon>
        <taxon>Pseudomonadati</taxon>
        <taxon>Pseudomonadota</taxon>
        <taxon>Betaproteobacteria</taxon>
        <taxon>Burkholderiales</taxon>
        <taxon>Oxalobacteraceae</taxon>
        <taxon>Telluria group</taxon>
        <taxon>Pseudoduganella</taxon>
    </lineage>
</organism>
<evidence type="ECO:0000256" key="3">
    <source>
        <dbReference type="ARBA" id="ARBA00022692"/>
    </source>
</evidence>
<name>A0A7W5BB02_9BURK</name>
<keyword evidence="5 6" id="KW-0472">Membrane</keyword>
<gene>
    <name evidence="7" type="ORF">FHS03_002507</name>
</gene>
<evidence type="ECO:0000256" key="2">
    <source>
        <dbReference type="ARBA" id="ARBA00022448"/>
    </source>
</evidence>